<evidence type="ECO:0000256" key="3">
    <source>
        <dbReference type="ARBA" id="ARBA00023125"/>
    </source>
</evidence>
<keyword evidence="3" id="KW-0238">DNA-binding</keyword>
<dbReference type="PANTHER" id="PTHR43140">
    <property type="entry name" value="TYPE-1 RESTRICTION ENZYME ECOKI SPECIFICITY PROTEIN"/>
    <property type="match status" value="1"/>
</dbReference>
<comment type="similarity">
    <text evidence="1">Belongs to the type-I restriction system S methylase family.</text>
</comment>
<evidence type="ECO:0000256" key="1">
    <source>
        <dbReference type="ARBA" id="ARBA00010923"/>
    </source>
</evidence>
<gene>
    <name evidence="5" type="ORF">GOB84_17270</name>
</gene>
<dbReference type="Proteomes" id="UP000615326">
    <property type="component" value="Unassembled WGS sequence"/>
</dbReference>
<keyword evidence="5" id="KW-0540">Nuclease</keyword>
<dbReference type="InterPro" id="IPR000055">
    <property type="entry name" value="Restrct_endonuc_typeI_TRD"/>
</dbReference>
<organism evidence="5 6">
    <name type="scientific">Acetobacter fallax</name>
    <dbReference type="NCBI Taxonomy" id="1737473"/>
    <lineage>
        <taxon>Bacteria</taxon>
        <taxon>Pseudomonadati</taxon>
        <taxon>Pseudomonadota</taxon>
        <taxon>Alphaproteobacteria</taxon>
        <taxon>Acetobacterales</taxon>
        <taxon>Acetobacteraceae</taxon>
        <taxon>Acetobacter</taxon>
    </lineage>
</organism>
<dbReference type="CDD" id="cd17246">
    <property type="entry name" value="RMtype1_S_SonII-TRD2-CR2_like"/>
    <property type="match status" value="1"/>
</dbReference>
<dbReference type="SUPFAM" id="SSF116734">
    <property type="entry name" value="DNA methylase specificity domain"/>
    <property type="match status" value="2"/>
</dbReference>
<dbReference type="RefSeq" id="WP_173578673.1">
    <property type="nucleotide sequence ID" value="NZ_WOSW01000064.1"/>
</dbReference>
<sequence length="575" mass="63631">MTVDIASLVSNNLDIWTTAVDRKPSSGRGGGKQISLYGINRLRALIFELAVQGRLVSQDPEDEPATNLLNRIKAEKNRLVASGKAKPGKPLAHPSSWPFAIPGNWVWSQLGHVTNYGQTEKASPGTLPPETWVLELEDIEKGTSRLLERVRCSDRPFQSQKNLFQAGDVIYGKLRPYLDKVIIADEGGVCTTEMVPMRGYCDVRSDYIRLFLKTQFFIALATEAAHGMNLPRLATQKAREAPFALPPLLEQQRIVAKVDELMALCDALETESASAIAAHQTLVEALLTTLTTSTDTADLAANWVRLEAHFDILFTTEVSVDALKQTILELAVRGKLVPPDDSEDAAALIQKWENAKQHLLATAGDRRIKVAPKPKAPPFDLPSHWQFQSFENIFLFIDYRGNTPPKTQSGIPLITAKNVRMGYLDREPREFISDETFSKWMSRGFPELGDLFFTTEAPLGNICLNNIEEPFAIAQRLICFKPFGPTNTRFYLLAIMSQSVQRVLDDNATGMTARGIKAAKLKSIPLPVPPEAEQARIVAKVEELMVVCDALKAHLSDAAQTQRHLADAIRLGTVA</sequence>
<keyword evidence="6" id="KW-1185">Reference proteome</keyword>
<dbReference type="Gene3D" id="3.90.220.20">
    <property type="entry name" value="DNA methylase specificity domains"/>
    <property type="match status" value="2"/>
</dbReference>
<dbReference type="PANTHER" id="PTHR43140:SF1">
    <property type="entry name" value="TYPE I RESTRICTION ENZYME ECOKI SPECIFICITY SUBUNIT"/>
    <property type="match status" value="1"/>
</dbReference>
<keyword evidence="5" id="KW-0378">Hydrolase</keyword>
<dbReference type="InterPro" id="IPR051212">
    <property type="entry name" value="Type-I_RE_S_subunit"/>
</dbReference>
<dbReference type="Pfam" id="PF01420">
    <property type="entry name" value="Methylase_S"/>
    <property type="match status" value="1"/>
</dbReference>
<feature type="domain" description="Type I restriction modification DNA specificity" evidence="4">
    <location>
        <begin position="449"/>
        <end position="554"/>
    </location>
</feature>
<evidence type="ECO:0000313" key="5">
    <source>
        <dbReference type="EMBL" id="NHO34248.1"/>
    </source>
</evidence>
<proteinExistence type="inferred from homology"/>
<reference evidence="5 6" key="1">
    <citation type="journal article" date="2020" name="Int. J. Syst. Evol. Microbiol.">
        <title>Novel acetic acid bacteria from cider fermentations: Acetobacter conturbans sp. nov. and Acetobacter fallax sp. nov.</title>
        <authorList>
            <person name="Sombolestani A.S."/>
            <person name="Cleenwerck I."/>
            <person name="Cnockaert M."/>
            <person name="Borremans W."/>
            <person name="Wieme A.D."/>
            <person name="De Vuyst L."/>
            <person name="Vandamme P."/>
        </authorList>
    </citation>
    <scope>NUCLEOTIDE SEQUENCE [LARGE SCALE GENOMIC DNA]</scope>
    <source>
        <strain evidence="5 6">LMG 1637</strain>
    </source>
</reference>
<dbReference type="GO" id="GO:0004519">
    <property type="term" value="F:endonuclease activity"/>
    <property type="evidence" value="ECO:0007669"/>
    <property type="project" value="UniProtKB-KW"/>
</dbReference>
<accession>A0ABX0KGM6</accession>
<evidence type="ECO:0000259" key="4">
    <source>
        <dbReference type="Pfam" id="PF01420"/>
    </source>
</evidence>
<keyword evidence="5" id="KW-0255">Endonuclease</keyword>
<dbReference type="EMBL" id="WOSW01000064">
    <property type="protein sequence ID" value="NHO34248.1"/>
    <property type="molecule type" value="Genomic_DNA"/>
</dbReference>
<comment type="caution">
    <text evidence="5">The sequence shown here is derived from an EMBL/GenBank/DDBJ whole genome shotgun (WGS) entry which is preliminary data.</text>
</comment>
<dbReference type="InterPro" id="IPR044946">
    <property type="entry name" value="Restrct_endonuc_typeI_TRD_sf"/>
</dbReference>
<keyword evidence="2" id="KW-0680">Restriction system</keyword>
<evidence type="ECO:0000256" key="2">
    <source>
        <dbReference type="ARBA" id="ARBA00022747"/>
    </source>
</evidence>
<evidence type="ECO:0000313" key="6">
    <source>
        <dbReference type="Proteomes" id="UP000615326"/>
    </source>
</evidence>
<name>A0ABX0KGM6_9PROT</name>
<protein>
    <submittedName>
        <fullName evidence="5">Restriction endonuclease subunit S</fullName>
    </submittedName>
</protein>